<reference evidence="2" key="1">
    <citation type="submission" date="2016-11" db="UniProtKB">
        <authorList>
            <consortium name="WormBaseParasite"/>
        </authorList>
    </citation>
    <scope>IDENTIFICATION</scope>
</reference>
<evidence type="ECO:0000313" key="1">
    <source>
        <dbReference type="Proteomes" id="UP000095282"/>
    </source>
</evidence>
<proteinExistence type="predicted"/>
<protein>
    <submittedName>
        <fullName evidence="2">Abhydrolase_4 domain-containing protein</fullName>
    </submittedName>
</protein>
<name>A0A1I7UE16_9PELO</name>
<organism evidence="1 2">
    <name type="scientific">Caenorhabditis tropicalis</name>
    <dbReference type="NCBI Taxonomy" id="1561998"/>
    <lineage>
        <taxon>Eukaryota</taxon>
        <taxon>Metazoa</taxon>
        <taxon>Ecdysozoa</taxon>
        <taxon>Nematoda</taxon>
        <taxon>Chromadorea</taxon>
        <taxon>Rhabditida</taxon>
        <taxon>Rhabditina</taxon>
        <taxon>Rhabditomorpha</taxon>
        <taxon>Rhabditoidea</taxon>
        <taxon>Rhabditidae</taxon>
        <taxon>Peloderinae</taxon>
        <taxon>Caenorhabditis</taxon>
    </lineage>
</organism>
<keyword evidence="1" id="KW-1185">Reference proteome</keyword>
<dbReference type="Proteomes" id="UP000095282">
    <property type="component" value="Unplaced"/>
</dbReference>
<dbReference type="AlphaFoldDB" id="A0A1I7UE16"/>
<dbReference type="WBParaSite" id="Csp11.Scaffold629.g8381.t1">
    <property type="protein sequence ID" value="Csp11.Scaffold629.g8381.t1"/>
    <property type="gene ID" value="Csp11.Scaffold629.g8381"/>
</dbReference>
<evidence type="ECO:0000313" key="2">
    <source>
        <dbReference type="WBParaSite" id="Csp11.Scaffold629.g8381.t1"/>
    </source>
</evidence>
<sequence length="180" mass="21078">MARCRTAKYLRLERRENFIYPVLFSNVSNFNTLKIRFWIYLRVNGDEIKCEGIVEKDAYVLRGPGIPIQDVPNKLSIEYGLQGIAWRRMDEPWKMIPYENHYNSQGSEMTVYRGNGHCGFVGNRHHFAFHSPFFASLPPEDDDVVMENDDYDPDSHYDSDDFDDCFNIAHGSTPCLKYKF</sequence>
<accession>A0A1I7UE16</accession>